<comment type="caution">
    <text evidence="1">The sequence shown here is derived from an EMBL/GenBank/DDBJ whole genome shotgun (WGS) entry which is preliminary data.</text>
</comment>
<dbReference type="EMBL" id="SMBZ01000024">
    <property type="protein sequence ID" value="TCV12242.1"/>
    <property type="molecule type" value="Genomic_DNA"/>
</dbReference>
<dbReference type="AlphaFoldDB" id="A0A4R3VVA6"/>
<evidence type="ECO:0000313" key="2">
    <source>
        <dbReference type="Proteomes" id="UP000295197"/>
    </source>
</evidence>
<proteinExistence type="predicted"/>
<organism evidence="1 2">
    <name type="scientific">Sphingobacterium alimentarium</name>
    <dbReference type="NCBI Taxonomy" id="797292"/>
    <lineage>
        <taxon>Bacteria</taxon>
        <taxon>Pseudomonadati</taxon>
        <taxon>Bacteroidota</taxon>
        <taxon>Sphingobacteriia</taxon>
        <taxon>Sphingobacteriales</taxon>
        <taxon>Sphingobacteriaceae</taxon>
        <taxon>Sphingobacterium</taxon>
    </lineage>
</organism>
<keyword evidence="2" id="KW-1185">Reference proteome</keyword>
<sequence>MNEGLYPYFGSKLLNLLRYGKRKRPCKTLLHGLLIKDGVIYLKRVYLFLKRF</sequence>
<evidence type="ECO:0000313" key="1">
    <source>
        <dbReference type="EMBL" id="TCV12242.1"/>
    </source>
</evidence>
<name>A0A4R3VVA6_9SPHI</name>
<protein>
    <submittedName>
        <fullName evidence="1">Uncharacterized protein</fullName>
    </submittedName>
</protein>
<gene>
    <name evidence="1" type="ORF">EDC17_10249</name>
</gene>
<reference evidence="1 2" key="1">
    <citation type="submission" date="2019-03" db="EMBL/GenBank/DDBJ databases">
        <title>Genomic Encyclopedia of Type Strains, Phase IV (KMG-IV): sequencing the most valuable type-strain genomes for metagenomic binning, comparative biology and taxonomic classification.</title>
        <authorList>
            <person name="Goeker M."/>
        </authorList>
    </citation>
    <scope>NUCLEOTIDE SEQUENCE [LARGE SCALE GENOMIC DNA]</scope>
    <source>
        <strain evidence="1 2">DSM 22362</strain>
    </source>
</reference>
<dbReference type="Proteomes" id="UP000295197">
    <property type="component" value="Unassembled WGS sequence"/>
</dbReference>
<accession>A0A4R3VVA6</accession>